<protein>
    <recommendedName>
        <fullName evidence="1">Methyltransferase type 11 domain-containing protein</fullName>
    </recommendedName>
</protein>
<dbReference type="Gene3D" id="3.40.50.150">
    <property type="entry name" value="Vaccinia Virus protein VP39"/>
    <property type="match status" value="1"/>
</dbReference>
<evidence type="ECO:0000259" key="1">
    <source>
        <dbReference type="Pfam" id="PF08241"/>
    </source>
</evidence>
<dbReference type="Pfam" id="PF08241">
    <property type="entry name" value="Methyltransf_11"/>
    <property type="match status" value="1"/>
</dbReference>
<accession>A0A6C0HE45</accession>
<proteinExistence type="predicted"/>
<sequence>MNSTVLIHIYNEEYLLPFWLNHHKNIFNHGIIIDYRSTDKSIEIYKQICPNWDIIISRNLYFTAIDVDQEIMEIEEKINGIKIALNVTEFIFCKKSLNNIFKNIDKDMWLEINFVSPQTIIETYPENINDLFSSLLNENVLFNDCRVRYIHNSINGKYSPGRHEVQTNNKLKTTDIQGIWLGYFPLNIHTLKRNLNKLNLYNKMHDTALASGNFFAELYGQKNYTVLDIGGKDVNGTLRKFFEKLDMLYICVDMEEDKSVDIVVKPNEKLPFETGSVDLVVSSSCFEHDPCFWMTFKEISRVLKKNGYLYMSAPSDGPYHKHPGDNWRFYGDAGQALAYWSGIQISNEEIYPMKVEETFFIQPKYDIWRDFVCIWKRVDEKQTDIILTDKLKFDNGKLREKLTKEGYQCAYMI</sequence>
<evidence type="ECO:0000313" key="2">
    <source>
        <dbReference type="EMBL" id="QHT78637.1"/>
    </source>
</evidence>
<dbReference type="InterPro" id="IPR013216">
    <property type="entry name" value="Methyltransf_11"/>
</dbReference>
<organism evidence="2">
    <name type="scientific">viral metagenome</name>
    <dbReference type="NCBI Taxonomy" id="1070528"/>
    <lineage>
        <taxon>unclassified sequences</taxon>
        <taxon>metagenomes</taxon>
        <taxon>organismal metagenomes</taxon>
    </lineage>
</organism>
<dbReference type="AlphaFoldDB" id="A0A6C0HE45"/>
<dbReference type="CDD" id="cd02440">
    <property type="entry name" value="AdoMet_MTases"/>
    <property type="match status" value="1"/>
</dbReference>
<name>A0A6C0HE45_9ZZZZ</name>
<reference evidence="2" key="1">
    <citation type="journal article" date="2020" name="Nature">
        <title>Giant virus diversity and host interactions through global metagenomics.</title>
        <authorList>
            <person name="Schulz F."/>
            <person name="Roux S."/>
            <person name="Paez-Espino D."/>
            <person name="Jungbluth S."/>
            <person name="Walsh D.A."/>
            <person name="Denef V.J."/>
            <person name="McMahon K.D."/>
            <person name="Konstantinidis K.T."/>
            <person name="Eloe-Fadrosh E.A."/>
            <person name="Kyrpides N.C."/>
            <person name="Woyke T."/>
        </authorList>
    </citation>
    <scope>NUCLEOTIDE SEQUENCE</scope>
    <source>
        <strain evidence="2">GVMAG-M-3300023179-92</strain>
    </source>
</reference>
<dbReference type="GO" id="GO:0008757">
    <property type="term" value="F:S-adenosylmethionine-dependent methyltransferase activity"/>
    <property type="evidence" value="ECO:0007669"/>
    <property type="project" value="InterPro"/>
</dbReference>
<dbReference type="SUPFAM" id="SSF53335">
    <property type="entry name" value="S-adenosyl-L-methionine-dependent methyltransferases"/>
    <property type="match status" value="1"/>
</dbReference>
<feature type="domain" description="Methyltransferase type 11" evidence="1">
    <location>
        <begin position="255"/>
        <end position="311"/>
    </location>
</feature>
<dbReference type="EMBL" id="MN739934">
    <property type="protein sequence ID" value="QHT78637.1"/>
    <property type="molecule type" value="Genomic_DNA"/>
</dbReference>
<dbReference type="InterPro" id="IPR029063">
    <property type="entry name" value="SAM-dependent_MTases_sf"/>
</dbReference>